<dbReference type="EMBL" id="FNVU01000003">
    <property type="protein sequence ID" value="SEG18340.1"/>
    <property type="molecule type" value="Genomic_DNA"/>
</dbReference>
<reference evidence="1 2" key="1">
    <citation type="submission" date="2016-10" db="EMBL/GenBank/DDBJ databases">
        <authorList>
            <person name="de Groot N.N."/>
        </authorList>
    </citation>
    <scope>NUCLEOTIDE SEQUENCE [LARGE SCALE GENOMIC DNA]</scope>
    <source>
        <strain evidence="1 2">CGMCC 4.2023</strain>
    </source>
</reference>
<proteinExistence type="predicted"/>
<dbReference type="AlphaFoldDB" id="A0A1H5Y412"/>
<dbReference type="Gene3D" id="3.40.570.10">
    <property type="entry name" value="Extracellular Endonuclease, subunit A"/>
    <property type="match status" value="1"/>
</dbReference>
<organism evidence="1 2">
    <name type="scientific">Actinacidiphila yanglinensis</name>
    <dbReference type="NCBI Taxonomy" id="310779"/>
    <lineage>
        <taxon>Bacteria</taxon>
        <taxon>Bacillati</taxon>
        <taxon>Actinomycetota</taxon>
        <taxon>Actinomycetes</taxon>
        <taxon>Kitasatosporales</taxon>
        <taxon>Streptomycetaceae</taxon>
        <taxon>Actinacidiphila</taxon>
    </lineage>
</organism>
<protein>
    <submittedName>
        <fullName evidence="1">Uncharacterized protein</fullName>
    </submittedName>
</protein>
<evidence type="ECO:0000313" key="2">
    <source>
        <dbReference type="Proteomes" id="UP000236754"/>
    </source>
</evidence>
<accession>A0A1H5Y412</accession>
<keyword evidence="2" id="KW-1185">Reference proteome</keyword>
<gene>
    <name evidence="1" type="ORF">SAMN05216223_103534</name>
</gene>
<dbReference type="InterPro" id="IPR044929">
    <property type="entry name" value="DNA/RNA_non-sp_Endonuclease_sf"/>
</dbReference>
<evidence type="ECO:0000313" key="1">
    <source>
        <dbReference type="EMBL" id="SEG18340.1"/>
    </source>
</evidence>
<name>A0A1H5Y412_9ACTN</name>
<sequence length="74" mass="7860">MPAMSAIENRIATGIHGGEAVHYEVSAVYTKPSGIPDYVHLVASGNRGTDVDCYVHNVPRDEPPVCSSQTYGGN</sequence>
<dbReference type="Proteomes" id="UP000236754">
    <property type="component" value="Unassembled WGS sequence"/>
</dbReference>